<evidence type="ECO:0000313" key="12">
    <source>
        <dbReference type="Proteomes" id="UP000060630"/>
    </source>
</evidence>
<dbReference type="EMBL" id="LPHD01000186">
    <property type="protein sequence ID" value="KWA74163.1"/>
    <property type="molecule type" value="Genomic_DNA"/>
</dbReference>
<dbReference type="InterPro" id="IPR025885">
    <property type="entry name" value="PapC_N"/>
</dbReference>
<evidence type="ECO:0000256" key="6">
    <source>
        <dbReference type="ARBA" id="ARBA00022729"/>
    </source>
</evidence>
<evidence type="ECO:0000256" key="8">
    <source>
        <dbReference type="ARBA" id="ARBA00023237"/>
    </source>
</evidence>
<evidence type="ECO:0000259" key="9">
    <source>
        <dbReference type="Pfam" id="PF13953"/>
    </source>
</evidence>
<evidence type="ECO:0000256" key="1">
    <source>
        <dbReference type="ARBA" id="ARBA00004571"/>
    </source>
</evidence>
<evidence type="ECO:0000256" key="2">
    <source>
        <dbReference type="ARBA" id="ARBA00008064"/>
    </source>
</evidence>
<reference evidence="11 12" key="1">
    <citation type="submission" date="2015-11" db="EMBL/GenBank/DDBJ databases">
        <title>Expanding the genomic diversity of Burkholderia species for the development of highly accurate diagnostics.</title>
        <authorList>
            <person name="Sahl J."/>
            <person name="Keim P."/>
            <person name="Wagner D."/>
        </authorList>
    </citation>
    <scope>NUCLEOTIDE SEQUENCE [LARGE SCALE GENOMIC DNA]</scope>
    <source>
        <strain evidence="11 12">MSMB2087WGS</strain>
    </source>
</reference>
<dbReference type="PANTHER" id="PTHR30451">
    <property type="entry name" value="OUTER MEMBRANE USHER PROTEIN"/>
    <property type="match status" value="1"/>
</dbReference>
<evidence type="ECO:0000256" key="5">
    <source>
        <dbReference type="ARBA" id="ARBA00022692"/>
    </source>
</evidence>
<evidence type="ECO:0000313" key="11">
    <source>
        <dbReference type="EMBL" id="KWA74163.1"/>
    </source>
</evidence>
<evidence type="ECO:0000256" key="7">
    <source>
        <dbReference type="ARBA" id="ARBA00023136"/>
    </source>
</evidence>
<dbReference type="InterPro" id="IPR037224">
    <property type="entry name" value="PapC_N_sf"/>
</dbReference>
<evidence type="ECO:0000259" key="10">
    <source>
        <dbReference type="Pfam" id="PF13954"/>
    </source>
</evidence>
<dbReference type="Pfam" id="PF13953">
    <property type="entry name" value="PapC_C"/>
    <property type="match status" value="1"/>
</dbReference>
<evidence type="ECO:0000256" key="4">
    <source>
        <dbReference type="ARBA" id="ARBA00022452"/>
    </source>
</evidence>
<feature type="domain" description="PapC-like C-terminal" evidence="9">
    <location>
        <begin position="729"/>
        <end position="788"/>
    </location>
</feature>
<name>A0A106J634_9BURK</name>
<dbReference type="GO" id="GO:0015473">
    <property type="term" value="F:fimbrial usher porin activity"/>
    <property type="evidence" value="ECO:0007669"/>
    <property type="project" value="InterPro"/>
</dbReference>
<dbReference type="Pfam" id="PF00577">
    <property type="entry name" value="Usher"/>
    <property type="match status" value="1"/>
</dbReference>
<keyword evidence="7" id="KW-0472">Membrane</keyword>
<dbReference type="SUPFAM" id="SSF141729">
    <property type="entry name" value="FimD N-terminal domain-like"/>
    <property type="match status" value="1"/>
</dbReference>
<keyword evidence="6" id="KW-0732">Signal</keyword>
<feature type="domain" description="PapC N-terminal" evidence="10">
    <location>
        <begin position="7"/>
        <end position="155"/>
    </location>
</feature>
<dbReference type="Gene3D" id="3.10.20.410">
    <property type="match status" value="1"/>
</dbReference>
<dbReference type="InterPro" id="IPR042186">
    <property type="entry name" value="FimD_plug_dom"/>
</dbReference>
<gene>
    <name evidence="11" type="ORF">WL29_02775</name>
</gene>
<dbReference type="Gene3D" id="2.60.40.2070">
    <property type="match status" value="1"/>
</dbReference>
<dbReference type="Pfam" id="PF13954">
    <property type="entry name" value="PapC_N"/>
    <property type="match status" value="1"/>
</dbReference>
<dbReference type="GO" id="GO:0009279">
    <property type="term" value="C:cell outer membrane"/>
    <property type="evidence" value="ECO:0007669"/>
    <property type="project" value="UniProtKB-SubCell"/>
</dbReference>
<accession>A0A106J634</accession>
<dbReference type="InterPro" id="IPR000015">
    <property type="entry name" value="Fimb_usher"/>
</dbReference>
<proteinExistence type="inferred from homology"/>
<organism evidence="11 12">
    <name type="scientific">Burkholderia ubonensis</name>
    <dbReference type="NCBI Taxonomy" id="101571"/>
    <lineage>
        <taxon>Bacteria</taxon>
        <taxon>Pseudomonadati</taxon>
        <taxon>Pseudomonadota</taxon>
        <taxon>Betaproteobacteria</taxon>
        <taxon>Burkholderiales</taxon>
        <taxon>Burkholderiaceae</taxon>
        <taxon>Burkholderia</taxon>
        <taxon>Burkholderia cepacia complex</taxon>
    </lineage>
</organism>
<evidence type="ECO:0000256" key="3">
    <source>
        <dbReference type="ARBA" id="ARBA00022448"/>
    </source>
</evidence>
<sequence>MTLASASFDENFLRSGSGEIVDLSRFANGNPLLAGEYRADVYVADRFIGRETITVKPGEGAHGAARICVSRTLFDRLAIDAAQVPADTLARLADPAGCVAIEELSGDAHASLDTAELRLDVSLPQALMRRHARGYVDPALWDSGVTAGMLGYNATFYRSESGNLTQQSAYVGLNAGFNVGGWMFRHSGSYQWREREPSRYNSIRTYVQRDITPLKARVTLGESNTSGDLFDTFAFRGVQLATDDQMWPESMRGYAPVVRGIAQTNARVTVRQGDAVLYETSVAPGEFVIDDLYPTGYGGDLNVTVTEADGRVQEFKVPYASVAQLLRPGRTRYSVVAGAVRYSGLSYLPKVIQATVQRGLTNSFTAYAGAQIMNDYGAVLAGGAFSTPLGAVALDVTKSWVSSAGFRRNGTSVRATYSKLITATNSNLSVAAYRFSSSGYMDLQNALQYSDQARRGTLDNTSWTTSRPRNRLSVTASQGFGSRGGNLYVSGYSQNFWDRSGSDTQFQVGYSNNFRSLGYTASISRSRTSLGRMENLYMLSLSVPLGGKSHAPTLNTAVTNGPDGTSVRSTINGTALKDNSLDYSVGVTRNANRDVGANGSVLYRSHYSALQGSFDVADRYRAMSAGASGMLVADGGGVTASPYNAQSVAIVEAPAAAGARVLGYSAIVLDRNGHAVVPYLNPYRLNEVSIDPNGLPDDVELLTTRQQVAPRNGAIVKVRYGTVVGRPVLIRGTLPGGDVLPFGASVVDMNGNAVGTVGQNGRLYARLADGVDKVVVKWGERDRNGCQLVLPEPAPDAAADGKTGPLKHLQRFDAVCQPFATETDQAASVRARMATPHSG</sequence>
<dbReference type="GO" id="GO:0009297">
    <property type="term" value="P:pilus assembly"/>
    <property type="evidence" value="ECO:0007669"/>
    <property type="project" value="InterPro"/>
</dbReference>
<keyword evidence="5" id="KW-0812">Transmembrane</keyword>
<comment type="caution">
    <text evidence="11">The sequence shown here is derived from an EMBL/GenBank/DDBJ whole genome shotgun (WGS) entry which is preliminary data.</text>
</comment>
<protein>
    <submittedName>
        <fullName evidence="11">Fimbrial assembly protein</fullName>
    </submittedName>
</protein>
<dbReference type="InterPro" id="IPR025949">
    <property type="entry name" value="PapC-like_C"/>
</dbReference>
<keyword evidence="3" id="KW-0813">Transport</keyword>
<dbReference type="AlphaFoldDB" id="A0A106J634"/>
<dbReference type="PANTHER" id="PTHR30451:SF20">
    <property type="entry name" value="FIMBRIAE USHER"/>
    <property type="match status" value="1"/>
</dbReference>
<keyword evidence="4" id="KW-1134">Transmembrane beta strand</keyword>
<comment type="subcellular location">
    <subcellularLocation>
        <location evidence="1">Cell outer membrane</location>
        <topology evidence="1">Multi-pass membrane protein</topology>
    </subcellularLocation>
</comment>
<dbReference type="InterPro" id="IPR043142">
    <property type="entry name" value="PapC-like_C_sf"/>
</dbReference>
<dbReference type="Proteomes" id="UP000060630">
    <property type="component" value="Unassembled WGS sequence"/>
</dbReference>
<keyword evidence="8" id="KW-0998">Cell outer membrane</keyword>
<comment type="similarity">
    <text evidence="2">Belongs to the fimbrial export usher family.</text>
</comment>
<dbReference type="Gene3D" id="2.60.40.2610">
    <property type="entry name" value="Outer membrane usher protein FimD, plug domain"/>
    <property type="match status" value="1"/>
</dbReference>
<dbReference type="FunFam" id="2.60.40.3110:FF:000001">
    <property type="entry name" value="Putative fimbrial outer membrane usher"/>
    <property type="match status" value="1"/>
</dbReference>
<dbReference type="Gene3D" id="2.60.40.3110">
    <property type="match status" value="1"/>
</dbReference>